<evidence type="ECO:0000256" key="8">
    <source>
        <dbReference type="SAM" id="MobiDB-lite"/>
    </source>
</evidence>
<comment type="function">
    <text evidence="1 7">Component of the exocyst complex involved in the docking of exocytic vesicles with fusion sites on the plasma membrane.</text>
</comment>
<keyword evidence="4 7" id="KW-0813">Transport</keyword>
<keyword evidence="11" id="KW-1185">Reference proteome</keyword>
<dbReference type="Pfam" id="PF15469">
    <property type="entry name" value="Sec5"/>
    <property type="match status" value="1"/>
</dbReference>
<evidence type="ECO:0000313" key="14">
    <source>
        <dbReference type="RefSeq" id="XP_022083983.1"/>
    </source>
</evidence>
<keyword evidence="6 7" id="KW-0653">Protein transport</keyword>
<dbReference type="AlphaFoldDB" id="A0A8B7XUS2"/>
<evidence type="ECO:0000256" key="7">
    <source>
        <dbReference type="RuleBase" id="RU365069"/>
    </source>
</evidence>
<evidence type="ECO:0000256" key="5">
    <source>
        <dbReference type="ARBA" id="ARBA00022483"/>
    </source>
</evidence>
<dbReference type="SUPFAM" id="SSF81296">
    <property type="entry name" value="E set domains"/>
    <property type="match status" value="1"/>
</dbReference>
<comment type="similarity">
    <text evidence="2 7">Belongs to the SEC5 family.</text>
</comment>
<dbReference type="RefSeq" id="XP_022083984.1">
    <property type="nucleotide sequence ID" value="XM_022228292.1"/>
</dbReference>
<dbReference type="RefSeq" id="XP_022083983.1">
    <property type="nucleotide sequence ID" value="XM_022228291.1"/>
</dbReference>
<keyword evidence="5 7" id="KW-0268">Exocytosis</keyword>
<dbReference type="InterPro" id="IPR029175">
    <property type="entry name" value="EXOC2/Sec5"/>
</dbReference>
<dbReference type="GO" id="GO:0006893">
    <property type="term" value="P:Golgi to plasma membrane transport"/>
    <property type="evidence" value="ECO:0007669"/>
    <property type="project" value="UniProtKB-UniRule"/>
</dbReference>
<dbReference type="InterPro" id="IPR002909">
    <property type="entry name" value="IPT_dom"/>
</dbReference>
<proteinExistence type="inferred from homology"/>
<dbReference type="InterPro" id="IPR014756">
    <property type="entry name" value="Ig_E-set"/>
</dbReference>
<dbReference type="RefSeq" id="XP_022083981.1">
    <property type="nucleotide sequence ID" value="XM_022228289.1"/>
</dbReference>
<evidence type="ECO:0000313" key="11">
    <source>
        <dbReference type="Proteomes" id="UP000694845"/>
    </source>
</evidence>
<name>A0A8B7XUS2_ACAPL</name>
<gene>
    <name evidence="12 13 14 15" type="primary">LOC110975647</name>
</gene>
<feature type="compositionally biased region" description="Acidic residues" evidence="8">
    <location>
        <begin position="278"/>
        <end position="287"/>
    </location>
</feature>
<organism evidence="11 13">
    <name type="scientific">Acanthaster planci</name>
    <name type="common">Crown-of-thorns starfish</name>
    <dbReference type="NCBI Taxonomy" id="133434"/>
    <lineage>
        <taxon>Eukaryota</taxon>
        <taxon>Metazoa</taxon>
        <taxon>Echinodermata</taxon>
        <taxon>Eleutherozoa</taxon>
        <taxon>Asterozoa</taxon>
        <taxon>Asteroidea</taxon>
        <taxon>Valvatacea</taxon>
        <taxon>Valvatida</taxon>
        <taxon>Acanthasteridae</taxon>
        <taxon>Acanthaster</taxon>
    </lineage>
</organism>
<evidence type="ECO:0000259" key="9">
    <source>
        <dbReference type="Pfam" id="PF01833"/>
    </source>
</evidence>
<feature type="compositionally biased region" description="Basic and acidic residues" evidence="8">
    <location>
        <begin position="1"/>
        <end position="10"/>
    </location>
</feature>
<accession>A0A8B7XUS2</accession>
<dbReference type="GO" id="GO:0015031">
    <property type="term" value="P:protein transport"/>
    <property type="evidence" value="ECO:0007669"/>
    <property type="project" value="UniProtKB-KW"/>
</dbReference>
<evidence type="ECO:0000313" key="12">
    <source>
        <dbReference type="RefSeq" id="XP_022083981.1"/>
    </source>
</evidence>
<dbReference type="Gene3D" id="2.60.40.10">
    <property type="entry name" value="Immunoglobulins"/>
    <property type="match status" value="1"/>
</dbReference>
<evidence type="ECO:0000256" key="4">
    <source>
        <dbReference type="ARBA" id="ARBA00022448"/>
    </source>
</evidence>
<feature type="domain" description="IPT/TIG" evidence="9">
    <location>
        <begin position="10"/>
        <end position="88"/>
    </location>
</feature>
<feature type="region of interest" description="Disordered" evidence="8">
    <location>
        <begin position="272"/>
        <end position="291"/>
    </location>
</feature>
<evidence type="ECO:0000256" key="6">
    <source>
        <dbReference type="ARBA" id="ARBA00022927"/>
    </source>
</evidence>
<dbReference type="GO" id="GO:0006887">
    <property type="term" value="P:exocytosis"/>
    <property type="evidence" value="ECO:0007669"/>
    <property type="project" value="UniProtKB-KW"/>
</dbReference>
<feature type="domain" description="Exocyst complex component EXOC2/Sec5 N-terminal" evidence="10">
    <location>
        <begin position="133"/>
        <end position="970"/>
    </location>
</feature>
<evidence type="ECO:0000256" key="3">
    <source>
        <dbReference type="ARBA" id="ARBA00017526"/>
    </source>
</evidence>
<dbReference type="GeneID" id="110975647"/>
<reference evidence="12 13" key="1">
    <citation type="submission" date="2025-04" db="UniProtKB">
        <authorList>
            <consortium name="RefSeq"/>
        </authorList>
    </citation>
    <scope>IDENTIFICATION</scope>
</reference>
<evidence type="ECO:0000313" key="13">
    <source>
        <dbReference type="RefSeq" id="XP_022083982.1"/>
    </source>
</evidence>
<dbReference type="GO" id="GO:0000145">
    <property type="term" value="C:exocyst"/>
    <property type="evidence" value="ECO:0007669"/>
    <property type="project" value="UniProtKB-UniRule"/>
</dbReference>
<evidence type="ECO:0000259" key="10">
    <source>
        <dbReference type="Pfam" id="PF15469"/>
    </source>
</evidence>
<evidence type="ECO:0000256" key="1">
    <source>
        <dbReference type="ARBA" id="ARBA00002660"/>
    </source>
</evidence>
<dbReference type="PANTHER" id="PTHR13043">
    <property type="entry name" value="EXOCYST COMPLEX COMPONENT SEC5"/>
    <property type="match status" value="1"/>
</dbReference>
<feature type="region of interest" description="Disordered" evidence="8">
    <location>
        <begin position="1"/>
        <end position="23"/>
    </location>
</feature>
<protein>
    <recommendedName>
        <fullName evidence="3 7">Exocyst complex component 2</fullName>
    </recommendedName>
</protein>
<dbReference type="InterPro" id="IPR039481">
    <property type="entry name" value="EXOC2/Sec5_N_dom"/>
</dbReference>
<evidence type="ECO:0000313" key="15">
    <source>
        <dbReference type="RefSeq" id="XP_022083984.1"/>
    </source>
</evidence>
<dbReference type="Pfam" id="PF01833">
    <property type="entry name" value="TIG"/>
    <property type="match status" value="1"/>
</dbReference>
<dbReference type="FunFam" id="2.60.40.10:FF:000196">
    <property type="entry name" value="Exocyst complex component 2"/>
    <property type="match status" value="1"/>
</dbReference>
<comment type="subunit">
    <text evidence="7">Component of the exocyst complex.</text>
</comment>
<sequence>MNQKKGREPPKVTGLSPKEGPPGTKVIIRGENLGINAKDLYGLTICGVNCVLLAEWISPSKIICRTTNCKGMGDVVVTTKSGGEGTCTVKFRGVQFLPTALQPCPIWMDESSIFERHLTTIHRSSSPLQGGREDPLGLAVESTSVLSDEELNSMFPMGSSNLAHKNFEPVWFLIENHSSTSFDDLKRGLSHVQKQSSSLKTEGPQTFIKSNLGTFMNCQDILAGFANSLPSRERRLRSWKPRSNTEVWINTLQTPDDSKAIHDSLVRHEPLGVPLPDLSEEDEEEEEGTTRGYTLEKLEESLIQCNENAQRIFKSVLHRKDRADSTRNALNVLNRFKFLFHLPITIERNIKKGDYEVVINDYERARQLFADTEVSVFKKVYEEVEKRIVDLRVQLKEKLMELPSTLDDQKKLIRYLVELEAPGDPAWECIVNQQQWLLKLLQKCKDDHLQLDQQNNPEPTSVTLRAKVHHSRNRSGSFNQMKFNAGDSAEGKYSPPQRVLLLEELVDILQLTLPDLGKLGHSYFSASIVAEAGGKDMIIDRSKEKNFRQMVTEVTVLFANLVRAAFLPDSLIKLRKEERAKYGFWSDTKQEGAAGAWLPPCVRSVRSVLGSLAALDVPSSALDHVHSLVADLRVHCMETLFIEAKEDIRGLHSRETWVLQMDDHGGITSLPMLFESMVVDVVQHLQEVVSVAKMGEKDIFSDYDVQRKTVTLTSDILKAFAGCLEQLAFMGDTEADTQRLRLSEAQMRIPESLFQSSEDSLPSVEQCLVIVLSNCNHVSQFVIPNLVEQFKKQGYPCMLEMERNAQEAYIELDEKIFEAYCEQKTDPLVGALEPGMYAGHFDWADCPKPTGVRPYIKEAVMSAVGIHAEVHAIAPAFMPRVMARVLEAISDEMARLMGCIDQFRQHGALHARLELAAIEEALTAYRNAGTSDAFEEAHDGIPPLEGESKRLFQDHLSTFRNEMRFQLSCFTTDSMDSDSYY</sequence>
<dbReference type="CTD" id="55770"/>
<dbReference type="InterPro" id="IPR013783">
    <property type="entry name" value="Ig-like_fold"/>
</dbReference>
<dbReference type="RefSeq" id="XP_022083982.1">
    <property type="nucleotide sequence ID" value="XM_022228290.1"/>
</dbReference>
<dbReference type="Proteomes" id="UP000694845">
    <property type="component" value="Unplaced"/>
</dbReference>
<dbReference type="KEGG" id="aplc:110975647"/>
<dbReference type="OrthoDB" id="26242at2759"/>
<dbReference type="PANTHER" id="PTHR13043:SF1">
    <property type="entry name" value="EXOCYST COMPLEX COMPONENT 2"/>
    <property type="match status" value="1"/>
</dbReference>
<evidence type="ECO:0000256" key="2">
    <source>
        <dbReference type="ARBA" id="ARBA00010578"/>
    </source>
</evidence>